<evidence type="ECO:0000256" key="9">
    <source>
        <dbReference type="ARBA" id="ARBA00023098"/>
    </source>
</evidence>
<evidence type="ECO:0000313" key="12">
    <source>
        <dbReference type="EMBL" id="MBD0416293.1"/>
    </source>
</evidence>
<evidence type="ECO:0000256" key="5">
    <source>
        <dbReference type="ARBA" id="ARBA00022516"/>
    </source>
</evidence>
<dbReference type="GO" id="GO:0008915">
    <property type="term" value="F:lipid-A-disaccharide synthase activity"/>
    <property type="evidence" value="ECO:0007669"/>
    <property type="project" value="UniProtKB-UniRule"/>
</dbReference>
<dbReference type="NCBIfam" id="TIGR00215">
    <property type="entry name" value="lpxB"/>
    <property type="match status" value="1"/>
</dbReference>
<evidence type="ECO:0000256" key="3">
    <source>
        <dbReference type="ARBA" id="ARBA00012687"/>
    </source>
</evidence>
<dbReference type="RefSeq" id="WP_188165725.1">
    <property type="nucleotide sequence ID" value="NZ_JACVVX010000005.1"/>
</dbReference>
<comment type="catalytic activity">
    <reaction evidence="10">
        <text>a lipid X + a UDP-2-N,3-O-bis[(3R)-3-hydroxyacyl]-alpha-D-glucosamine = a lipid A disaccharide + UDP + H(+)</text>
        <dbReference type="Rhea" id="RHEA:67828"/>
        <dbReference type="ChEBI" id="CHEBI:15378"/>
        <dbReference type="ChEBI" id="CHEBI:58223"/>
        <dbReference type="ChEBI" id="CHEBI:137748"/>
        <dbReference type="ChEBI" id="CHEBI:176338"/>
        <dbReference type="ChEBI" id="CHEBI:176343"/>
        <dbReference type="EC" id="2.4.1.182"/>
    </reaction>
</comment>
<evidence type="ECO:0000313" key="13">
    <source>
        <dbReference type="Proteomes" id="UP000643405"/>
    </source>
</evidence>
<comment type="caution">
    <text evidence="12">The sequence shown here is derived from an EMBL/GenBank/DDBJ whole genome shotgun (WGS) entry which is preliminary data.</text>
</comment>
<keyword evidence="9" id="KW-0443">Lipid metabolism</keyword>
<dbReference type="EC" id="2.4.1.182" evidence="3 11"/>
<keyword evidence="5" id="KW-0444">Lipid biosynthesis</keyword>
<dbReference type="AlphaFoldDB" id="A0A8J6U381"/>
<gene>
    <name evidence="12" type="primary">lpxB</name>
    <name evidence="12" type="ORF">ICI42_16695</name>
</gene>
<comment type="function">
    <text evidence="1">Condensation of UDP-2,3-diacylglucosamine and 2,3-diacylglucosamine-1-phosphate to form lipid A disaccharide, a precursor of lipid A, a phosphorylated glycolipid that anchors the lipopolysaccharide to the outer membrane of the cell.</text>
</comment>
<evidence type="ECO:0000256" key="7">
    <source>
        <dbReference type="ARBA" id="ARBA00022676"/>
    </source>
</evidence>
<dbReference type="EMBL" id="JACVVX010000005">
    <property type="protein sequence ID" value="MBD0416293.1"/>
    <property type="molecule type" value="Genomic_DNA"/>
</dbReference>
<keyword evidence="13" id="KW-1185">Reference proteome</keyword>
<dbReference type="Proteomes" id="UP000643405">
    <property type="component" value="Unassembled WGS sequence"/>
</dbReference>
<keyword evidence="8 12" id="KW-0808">Transferase</keyword>
<proteinExistence type="inferred from homology"/>
<evidence type="ECO:0000256" key="6">
    <source>
        <dbReference type="ARBA" id="ARBA00022556"/>
    </source>
</evidence>
<sequence>MTRPLKIAVVAGEESGDLLGANLIESLKAIAGRDVEIVGVGGRHLQALGLHSLFNASDIALMGLSAIVRDLPRLMRRIGETARFVASEKPDCLVTIDSPDFSLRVAKKVRALAPSIPIVHYVCPSVWAWRESRAPAMKPYVDEILCILPFEPKALEALNGPKGTFVGHRLSTEPTIQAARERQAVPRDLSPDRVKNLLLLPGSRRSEVRHLIGPFGEAVSLLKARGHRLRLLLPTVPHVEQLVSEAVSGWEQKPEITTDLADKGRAFGEADAALIASGTVSLELALAGVPMISCYKLDPLMRMMQGLVKIWSASLPNLIADAPVVPEFYDRYARPNSMARHMEALFQDTELRAWQRQGFAEIRSRMQTDRPSGELAADVVLRHIAQ</sequence>
<reference evidence="12" key="1">
    <citation type="submission" date="2020-09" db="EMBL/GenBank/DDBJ databases">
        <title>Genome seq and assembly of Tianweitania sp.</title>
        <authorList>
            <person name="Chhetri G."/>
        </authorList>
    </citation>
    <scope>NUCLEOTIDE SEQUENCE</scope>
    <source>
        <strain evidence="12">Rool2</strain>
    </source>
</reference>
<dbReference type="InterPro" id="IPR003835">
    <property type="entry name" value="Glyco_trans_19"/>
</dbReference>
<dbReference type="GO" id="GO:0005543">
    <property type="term" value="F:phospholipid binding"/>
    <property type="evidence" value="ECO:0007669"/>
    <property type="project" value="TreeGrafter"/>
</dbReference>
<dbReference type="PANTHER" id="PTHR30372">
    <property type="entry name" value="LIPID-A-DISACCHARIDE SYNTHASE"/>
    <property type="match status" value="1"/>
</dbReference>
<dbReference type="SUPFAM" id="SSF53756">
    <property type="entry name" value="UDP-Glycosyltransferase/glycogen phosphorylase"/>
    <property type="match status" value="1"/>
</dbReference>
<evidence type="ECO:0000256" key="11">
    <source>
        <dbReference type="NCBIfam" id="TIGR00215"/>
    </source>
</evidence>
<evidence type="ECO:0000256" key="2">
    <source>
        <dbReference type="ARBA" id="ARBA00007868"/>
    </source>
</evidence>
<dbReference type="PANTHER" id="PTHR30372:SF4">
    <property type="entry name" value="LIPID-A-DISACCHARIDE SYNTHASE, MITOCHONDRIAL-RELATED"/>
    <property type="match status" value="1"/>
</dbReference>
<comment type="similarity">
    <text evidence="2">Belongs to the LpxB family.</text>
</comment>
<dbReference type="GO" id="GO:0016020">
    <property type="term" value="C:membrane"/>
    <property type="evidence" value="ECO:0007669"/>
    <property type="project" value="GOC"/>
</dbReference>
<evidence type="ECO:0000256" key="10">
    <source>
        <dbReference type="ARBA" id="ARBA00048975"/>
    </source>
</evidence>
<dbReference type="GO" id="GO:0009245">
    <property type="term" value="P:lipid A biosynthetic process"/>
    <property type="evidence" value="ECO:0007669"/>
    <property type="project" value="UniProtKB-UniRule"/>
</dbReference>
<name>A0A8J6U381_9HYPH</name>
<evidence type="ECO:0000256" key="4">
    <source>
        <dbReference type="ARBA" id="ARBA00020902"/>
    </source>
</evidence>
<protein>
    <recommendedName>
        <fullName evidence="4 11">Lipid-A-disaccharide synthase</fullName>
        <ecNumber evidence="3 11">2.4.1.182</ecNumber>
    </recommendedName>
</protein>
<dbReference type="Pfam" id="PF02684">
    <property type="entry name" value="LpxB"/>
    <property type="match status" value="1"/>
</dbReference>
<evidence type="ECO:0000256" key="1">
    <source>
        <dbReference type="ARBA" id="ARBA00002056"/>
    </source>
</evidence>
<organism evidence="12 13">
    <name type="scientific">Oryzicola mucosus</name>
    <dbReference type="NCBI Taxonomy" id="2767425"/>
    <lineage>
        <taxon>Bacteria</taxon>
        <taxon>Pseudomonadati</taxon>
        <taxon>Pseudomonadota</taxon>
        <taxon>Alphaproteobacteria</taxon>
        <taxon>Hyphomicrobiales</taxon>
        <taxon>Phyllobacteriaceae</taxon>
        <taxon>Oryzicola</taxon>
    </lineage>
</organism>
<keyword evidence="6" id="KW-0441">Lipid A biosynthesis</keyword>
<keyword evidence="7 12" id="KW-0328">Glycosyltransferase</keyword>
<evidence type="ECO:0000256" key="8">
    <source>
        <dbReference type="ARBA" id="ARBA00022679"/>
    </source>
</evidence>
<accession>A0A8J6U381</accession>